<proteinExistence type="predicted"/>
<keyword evidence="2" id="KW-1185">Reference proteome</keyword>
<reference evidence="1 2" key="1">
    <citation type="submission" date="2017-06" db="EMBL/GenBank/DDBJ databases">
        <authorList>
            <person name="Kim H.J."/>
            <person name="Triplett B.A."/>
        </authorList>
    </citation>
    <scope>NUCLEOTIDE SEQUENCE [LARGE SCALE GENOMIC DNA]</scope>
    <source>
        <strain evidence="1 2">CGMCC 4.5593</strain>
    </source>
</reference>
<dbReference type="EMBL" id="FZPH01000004">
    <property type="protein sequence ID" value="SNT29732.1"/>
    <property type="molecule type" value="Genomic_DNA"/>
</dbReference>
<organism evidence="1 2">
    <name type="scientific">Asanoa hainanensis</name>
    <dbReference type="NCBI Taxonomy" id="560556"/>
    <lineage>
        <taxon>Bacteria</taxon>
        <taxon>Bacillati</taxon>
        <taxon>Actinomycetota</taxon>
        <taxon>Actinomycetes</taxon>
        <taxon>Micromonosporales</taxon>
        <taxon>Micromonosporaceae</taxon>
        <taxon>Asanoa</taxon>
    </lineage>
</organism>
<name>A0A239LIJ1_9ACTN</name>
<gene>
    <name evidence="1" type="ORF">SAMN05421812_104327</name>
</gene>
<sequence length="273" mass="29966">MRVIGRTPTDPERVIVFVARIPKRAVAAIHGGEPWPAAAATRRPGVDSLRLDVTPVPDDAGGGFQVEVYVNGTEMTAAAAGLGMEPYDVLVPINRLVAASQPRTVPIARCGCGVYGCGSTDVTITRDGDLVHWDWSIEVPMNRGVSFAAAGYDAEVARVAADYSWETAERTAGRRVMTDMDRERLLTYGLRPSWVANDYRDHQLFRVALQIEGDYQVFVDTPWRGRGPEELARSVCATLALPPSQWRATWHAIKPTLTEPPEIAGPSWRPARF</sequence>
<evidence type="ECO:0000313" key="2">
    <source>
        <dbReference type="Proteomes" id="UP000198362"/>
    </source>
</evidence>
<evidence type="ECO:0000313" key="1">
    <source>
        <dbReference type="EMBL" id="SNT29732.1"/>
    </source>
</evidence>
<protein>
    <submittedName>
        <fullName evidence="1">Uncharacterized protein</fullName>
    </submittedName>
</protein>
<accession>A0A239LIJ1</accession>
<dbReference type="Proteomes" id="UP000198362">
    <property type="component" value="Unassembled WGS sequence"/>
</dbReference>
<dbReference type="AlphaFoldDB" id="A0A239LIJ1"/>